<proteinExistence type="predicted"/>
<keyword evidence="3" id="KW-1185">Reference proteome</keyword>
<name>A0A3M7ST23_BRAPC</name>
<organism evidence="2 3">
    <name type="scientific">Brachionus plicatilis</name>
    <name type="common">Marine rotifer</name>
    <name type="synonym">Brachionus muelleri</name>
    <dbReference type="NCBI Taxonomy" id="10195"/>
    <lineage>
        <taxon>Eukaryota</taxon>
        <taxon>Metazoa</taxon>
        <taxon>Spiralia</taxon>
        <taxon>Gnathifera</taxon>
        <taxon>Rotifera</taxon>
        <taxon>Eurotatoria</taxon>
        <taxon>Monogononta</taxon>
        <taxon>Pseudotrocha</taxon>
        <taxon>Ploima</taxon>
        <taxon>Brachionidae</taxon>
        <taxon>Brachionus</taxon>
    </lineage>
</organism>
<dbReference type="AlphaFoldDB" id="A0A3M7ST23"/>
<evidence type="ECO:0000256" key="1">
    <source>
        <dbReference type="SAM" id="SignalP"/>
    </source>
</evidence>
<accession>A0A3M7ST23</accession>
<keyword evidence="1" id="KW-0732">Signal</keyword>
<feature type="chain" id="PRO_5018296794" description="Secreted protein" evidence="1">
    <location>
        <begin position="27"/>
        <end position="78"/>
    </location>
</feature>
<sequence length="78" mass="9393">MFNRIFLYTNIFFLFARLICSPLTRVDEWYGVSQKSRGSKIRIGLREGIIVDTKYTSGRFIFVMYSFDIQEYNDFIRK</sequence>
<protein>
    <recommendedName>
        <fullName evidence="4">Secreted protein</fullName>
    </recommendedName>
</protein>
<dbReference type="Proteomes" id="UP000276133">
    <property type="component" value="Unassembled WGS sequence"/>
</dbReference>
<evidence type="ECO:0008006" key="4">
    <source>
        <dbReference type="Google" id="ProtNLM"/>
    </source>
</evidence>
<gene>
    <name evidence="2" type="ORF">BpHYR1_013973</name>
</gene>
<evidence type="ECO:0000313" key="3">
    <source>
        <dbReference type="Proteomes" id="UP000276133"/>
    </source>
</evidence>
<feature type="signal peptide" evidence="1">
    <location>
        <begin position="1"/>
        <end position="26"/>
    </location>
</feature>
<comment type="caution">
    <text evidence="2">The sequence shown here is derived from an EMBL/GenBank/DDBJ whole genome shotgun (WGS) entry which is preliminary data.</text>
</comment>
<reference evidence="2 3" key="1">
    <citation type="journal article" date="2018" name="Sci. Rep.">
        <title>Genomic signatures of local adaptation to the degree of environmental predictability in rotifers.</title>
        <authorList>
            <person name="Franch-Gras L."/>
            <person name="Hahn C."/>
            <person name="Garcia-Roger E.M."/>
            <person name="Carmona M.J."/>
            <person name="Serra M."/>
            <person name="Gomez A."/>
        </authorList>
    </citation>
    <scope>NUCLEOTIDE SEQUENCE [LARGE SCALE GENOMIC DNA]</scope>
    <source>
        <strain evidence="2">HYR1</strain>
    </source>
</reference>
<dbReference type="EMBL" id="REGN01000830">
    <property type="protein sequence ID" value="RNA38718.1"/>
    <property type="molecule type" value="Genomic_DNA"/>
</dbReference>
<evidence type="ECO:0000313" key="2">
    <source>
        <dbReference type="EMBL" id="RNA38718.1"/>
    </source>
</evidence>